<gene>
    <name evidence="1" type="ORF">HAX54_016673</name>
</gene>
<keyword evidence="2" id="KW-1185">Reference proteome</keyword>
<name>A0ABS8ULL0_DATST</name>
<protein>
    <submittedName>
        <fullName evidence="1">Uncharacterized protein</fullName>
    </submittedName>
</protein>
<dbReference type="Proteomes" id="UP000823775">
    <property type="component" value="Unassembled WGS sequence"/>
</dbReference>
<evidence type="ECO:0000313" key="2">
    <source>
        <dbReference type="Proteomes" id="UP000823775"/>
    </source>
</evidence>
<organism evidence="1 2">
    <name type="scientific">Datura stramonium</name>
    <name type="common">Jimsonweed</name>
    <name type="synonym">Common thornapple</name>
    <dbReference type="NCBI Taxonomy" id="4076"/>
    <lineage>
        <taxon>Eukaryota</taxon>
        <taxon>Viridiplantae</taxon>
        <taxon>Streptophyta</taxon>
        <taxon>Embryophyta</taxon>
        <taxon>Tracheophyta</taxon>
        <taxon>Spermatophyta</taxon>
        <taxon>Magnoliopsida</taxon>
        <taxon>eudicotyledons</taxon>
        <taxon>Gunneridae</taxon>
        <taxon>Pentapetalae</taxon>
        <taxon>asterids</taxon>
        <taxon>lamiids</taxon>
        <taxon>Solanales</taxon>
        <taxon>Solanaceae</taxon>
        <taxon>Solanoideae</taxon>
        <taxon>Datureae</taxon>
        <taxon>Datura</taxon>
    </lineage>
</organism>
<accession>A0ABS8ULL0</accession>
<reference evidence="1 2" key="1">
    <citation type="journal article" date="2021" name="BMC Genomics">
        <title>Datura genome reveals duplications of psychoactive alkaloid biosynthetic genes and high mutation rate following tissue culture.</title>
        <authorList>
            <person name="Rajewski A."/>
            <person name="Carter-House D."/>
            <person name="Stajich J."/>
            <person name="Litt A."/>
        </authorList>
    </citation>
    <scope>NUCLEOTIDE SEQUENCE [LARGE SCALE GENOMIC DNA]</scope>
    <source>
        <strain evidence="1">AR-01</strain>
    </source>
</reference>
<proteinExistence type="predicted"/>
<evidence type="ECO:0000313" key="1">
    <source>
        <dbReference type="EMBL" id="MCD9558964.1"/>
    </source>
</evidence>
<sequence length="117" mass="13186">MAVLGIMDELRALEMRLSTDGLNTDPYTCLVVDERGNREADLGATYGLYVTSRGRKSRRRNPSVGRSLVDHLWSSSTDSISNLRVVDGFMLEFQGKLSSHSQRVEEDLQTVHEFYSS</sequence>
<comment type="caution">
    <text evidence="1">The sequence shown here is derived from an EMBL/GenBank/DDBJ whole genome shotgun (WGS) entry which is preliminary data.</text>
</comment>
<dbReference type="EMBL" id="JACEIK010002082">
    <property type="protein sequence ID" value="MCD9558964.1"/>
    <property type="molecule type" value="Genomic_DNA"/>
</dbReference>